<dbReference type="InterPro" id="IPR015664">
    <property type="entry name" value="P53_induced"/>
</dbReference>
<protein>
    <submittedName>
        <fullName evidence="10">Transmembrane protein 47</fullName>
    </submittedName>
</protein>
<dbReference type="PANTHER" id="PTHR14399:SF5">
    <property type="entry name" value="CELL JUNCTION PROTEIN VAB-9"/>
    <property type="match status" value="1"/>
</dbReference>
<evidence type="ECO:0000256" key="5">
    <source>
        <dbReference type="ARBA" id="ARBA00022949"/>
    </source>
</evidence>
<keyword evidence="4 8" id="KW-0812">Transmembrane</keyword>
<comment type="subcellular location">
    <subcellularLocation>
        <location evidence="2">Cell junction</location>
    </subcellularLocation>
    <subcellularLocation>
        <location evidence="1">Membrane</location>
        <topology evidence="1">Multi-pass membrane protein</topology>
    </subcellularLocation>
</comment>
<dbReference type="Gene3D" id="1.20.140.150">
    <property type="match status" value="1"/>
</dbReference>
<evidence type="ECO:0000313" key="10">
    <source>
        <dbReference type="WBParaSite" id="L893_g6889.t1"/>
    </source>
</evidence>
<evidence type="ECO:0000256" key="6">
    <source>
        <dbReference type="ARBA" id="ARBA00022989"/>
    </source>
</evidence>
<dbReference type="Proteomes" id="UP000095287">
    <property type="component" value="Unplaced"/>
</dbReference>
<keyword evidence="5" id="KW-0965">Cell junction</keyword>
<sequence length="260" mass="29313">MSRFFLPSCHPIVRGCWGVFRKVVDAFPCDVSSQLDSPREEGSDDEEHGLAWSMAAQTTTIETVTVVRPLKVIALICMIVALALLIVSLVTTNWLRSDSLIIGLFWECSLDSARARLHPVADAPKPGQCQKHSRNAAYIIAVIVLLIIASVATFLGIIMNILGLRGNDLHKKYIFHKVTTCLIIFAVFLELVSLIVFPICFYVQRNDYGVRNWDFDWSYGIAWGATVFTFAASLLMICDKEHEDIYYKEKTMYNPPPEFT</sequence>
<keyword evidence="9" id="KW-1185">Reference proteome</keyword>
<feature type="transmembrane region" description="Helical" evidence="8">
    <location>
        <begin position="136"/>
        <end position="162"/>
    </location>
</feature>
<dbReference type="GO" id="GO:0016020">
    <property type="term" value="C:membrane"/>
    <property type="evidence" value="ECO:0007669"/>
    <property type="project" value="UniProtKB-SubCell"/>
</dbReference>
<keyword evidence="7 8" id="KW-0472">Membrane</keyword>
<dbReference type="Pfam" id="PF00822">
    <property type="entry name" value="PMP22_Claudin"/>
    <property type="match status" value="1"/>
</dbReference>
<evidence type="ECO:0000256" key="4">
    <source>
        <dbReference type="ARBA" id="ARBA00022692"/>
    </source>
</evidence>
<feature type="transmembrane region" description="Helical" evidence="8">
    <location>
        <begin position="72"/>
        <end position="95"/>
    </location>
</feature>
<evidence type="ECO:0000256" key="7">
    <source>
        <dbReference type="ARBA" id="ARBA00023136"/>
    </source>
</evidence>
<dbReference type="GO" id="GO:0098609">
    <property type="term" value="P:cell-cell adhesion"/>
    <property type="evidence" value="ECO:0007669"/>
    <property type="project" value="TreeGrafter"/>
</dbReference>
<feature type="transmembrane region" description="Helical" evidence="8">
    <location>
        <begin position="217"/>
        <end position="238"/>
    </location>
</feature>
<dbReference type="WBParaSite" id="L893_g6889.t1">
    <property type="protein sequence ID" value="L893_g6889.t1"/>
    <property type="gene ID" value="L893_g6889"/>
</dbReference>
<dbReference type="GO" id="GO:0005911">
    <property type="term" value="C:cell-cell junction"/>
    <property type="evidence" value="ECO:0007669"/>
    <property type="project" value="TreeGrafter"/>
</dbReference>
<reference evidence="10" key="1">
    <citation type="submission" date="2016-11" db="UniProtKB">
        <authorList>
            <consortium name="WormBaseParasite"/>
        </authorList>
    </citation>
    <scope>IDENTIFICATION</scope>
</reference>
<proteinExistence type="inferred from homology"/>
<evidence type="ECO:0000313" key="9">
    <source>
        <dbReference type="Proteomes" id="UP000095287"/>
    </source>
</evidence>
<organism evidence="9 10">
    <name type="scientific">Steinernema glaseri</name>
    <dbReference type="NCBI Taxonomy" id="37863"/>
    <lineage>
        <taxon>Eukaryota</taxon>
        <taxon>Metazoa</taxon>
        <taxon>Ecdysozoa</taxon>
        <taxon>Nematoda</taxon>
        <taxon>Chromadorea</taxon>
        <taxon>Rhabditida</taxon>
        <taxon>Tylenchina</taxon>
        <taxon>Panagrolaimomorpha</taxon>
        <taxon>Strongyloidoidea</taxon>
        <taxon>Steinernematidae</taxon>
        <taxon>Steinernema</taxon>
    </lineage>
</organism>
<evidence type="ECO:0000256" key="1">
    <source>
        <dbReference type="ARBA" id="ARBA00004141"/>
    </source>
</evidence>
<keyword evidence="6 8" id="KW-1133">Transmembrane helix</keyword>
<comment type="similarity">
    <text evidence="3">Belongs to the TMEM47 family.</text>
</comment>
<evidence type="ECO:0000256" key="8">
    <source>
        <dbReference type="SAM" id="Phobius"/>
    </source>
</evidence>
<evidence type="ECO:0000256" key="3">
    <source>
        <dbReference type="ARBA" id="ARBA00008691"/>
    </source>
</evidence>
<dbReference type="InterPro" id="IPR004031">
    <property type="entry name" value="PMP22/EMP/MP20/Claudin"/>
</dbReference>
<feature type="transmembrane region" description="Helical" evidence="8">
    <location>
        <begin position="174"/>
        <end position="197"/>
    </location>
</feature>
<accession>A0A1I8ALP5</accession>
<dbReference type="AlphaFoldDB" id="A0A1I8ALP5"/>
<dbReference type="PANTHER" id="PTHR14399">
    <property type="entry name" value="P53-INDUCED PROTEIN RELATED"/>
    <property type="match status" value="1"/>
</dbReference>
<evidence type="ECO:0000256" key="2">
    <source>
        <dbReference type="ARBA" id="ARBA00004282"/>
    </source>
</evidence>
<name>A0A1I8ALP5_9BILA</name>